<name>A0ABT1J9Z1_9ACTN</name>
<accession>A0ABT1J9Z1</accession>
<reference evidence="1 2" key="1">
    <citation type="submission" date="2022-06" db="EMBL/GenBank/DDBJ databases">
        <title>Sequencing the genomes of 1000 actinobacteria strains.</title>
        <authorList>
            <person name="Klenk H.-P."/>
        </authorList>
    </citation>
    <scope>NUCLEOTIDE SEQUENCE [LARGE SCALE GENOMIC DNA]</scope>
    <source>
        <strain evidence="1 2">DSM 41656</strain>
    </source>
</reference>
<evidence type="ECO:0000313" key="1">
    <source>
        <dbReference type="EMBL" id="MCP2314273.1"/>
    </source>
</evidence>
<organism evidence="1 2">
    <name type="scientific">Kitasatospora paracochleata</name>
    <dbReference type="NCBI Taxonomy" id="58354"/>
    <lineage>
        <taxon>Bacteria</taxon>
        <taxon>Bacillati</taxon>
        <taxon>Actinomycetota</taxon>
        <taxon>Actinomycetes</taxon>
        <taxon>Kitasatosporales</taxon>
        <taxon>Streptomycetaceae</taxon>
        <taxon>Kitasatospora</taxon>
    </lineage>
</organism>
<dbReference type="Proteomes" id="UP001206483">
    <property type="component" value="Unassembled WGS sequence"/>
</dbReference>
<evidence type="ECO:0000313" key="2">
    <source>
        <dbReference type="Proteomes" id="UP001206483"/>
    </source>
</evidence>
<sequence length="60" mass="5902">MTAPVDMGGDCPATATIQLGGVPCAVVCNLPAGHLGAGHEDLVLGAWIEPPAERHGGGRG</sequence>
<gene>
    <name evidence="1" type="ORF">FHR36_007472</name>
</gene>
<proteinExistence type="predicted"/>
<dbReference type="EMBL" id="JAMZDX010000008">
    <property type="protein sequence ID" value="MCP2314273.1"/>
    <property type="molecule type" value="Genomic_DNA"/>
</dbReference>
<keyword evidence="2" id="KW-1185">Reference proteome</keyword>
<dbReference type="RefSeq" id="WP_253804590.1">
    <property type="nucleotide sequence ID" value="NZ_BAAAUB010000114.1"/>
</dbReference>
<comment type="caution">
    <text evidence="1">The sequence shown here is derived from an EMBL/GenBank/DDBJ whole genome shotgun (WGS) entry which is preliminary data.</text>
</comment>
<protein>
    <submittedName>
        <fullName evidence="1">Uncharacterized protein</fullName>
    </submittedName>
</protein>